<feature type="compositionally biased region" description="Low complexity" evidence="10">
    <location>
        <begin position="64"/>
        <end position="79"/>
    </location>
</feature>
<dbReference type="InterPro" id="IPR037171">
    <property type="entry name" value="NagB/RpiA_transferase-like"/>
</dbReference>
<dbReference type="GO" id="GO:0003743">
    <property type="term" value="F:translation initiation factor activity"/>
    <property type="evidence" value="ECO:0007669"/>
    <property type="project" value="UniProtKB-KW"/>
</dbReference>
<accession>A0A8H6SKQ3</accession>
<evidence type="ECO:0000256" key="4">
    <source>
        <dbReference type="ARBA" id="ARBA00022540"/>
    </source>
</evidence>
<gene>
    <name evidence="11" type="ORF">MIND_00717500</name>
</gene>
<comment type="subcellular location">
    <subcellularLocation>
        <location evidence="1">Cytoplasm</location>
        <location evidence="1">Cytosol</location>
    </subcellularLocation>
</comment>
<dbReference type="GO" id="GO:0005829">
    <property type="term" value="C:cytosol"/>
    <property type="evidence" value="ECO:0007669"/>
    <property type="project" value="UniProtKB-SubCell"/>
</dbReference>
<name>A0A8H6SKQ3_9AGAR</name>
<dbReference type="Pfam" id="PF01008">
    <property type="entry name" value="IF-2B"/>
    <property type="match status" value="2"/>
</dbReference>
<comment type="subunit">
    <text evidence="8">Component of the translation initiation factor 2B (eIF2B) complex which is a heterodecamer of two sets of five different subunits: alpha, beta, gamma, delta and epsilon. Subunits alpha, beta and delta comprise a regulatory subcomplex and subunits epsilon and gamma comprise a catalytic subcomplex. Within the complex, the hexameric regulatory complex resides at the center, with the two heterodimeric catalytic subcomplexes bound on opposite sides.</text>
</comment>
<dbReference type="InterPro" id="IPR000649">
    <property type="entry name" value="IF-2B-related"/>
</dbReference>
<evidence type="ECO:0000256" key="6">
    <source>
        <dbReference type="ARBA" id="ARBA00044147"/>
    </source>
</evidence>
<dbReference type="PANTHER" id="PTHR10233">
    <property type="entry name" value="TRANSLATION INITIATION FACTOR EIF-2B"/>
    <property type="match status" value="1"/>
</dbReference>
<dbReference type="GeneID" id="59346392"/>
<keyword evidence="3" id="KW-0963">Cytoplasm</keyword>
<dbReference type="OrthoDB" id="10254737at2759"/>
<keyword evidence="5" id="KW-0648">Protein biosynthesis</keyword>
<dbReference type="PANTHER" id="PTHR10233:SF14">
    <property type="entry name" value="TRANSLATION INITIATION FACTOR EIF-2B SUBUNIT DELTA"/>
    <property type="match status" value="1"/>
</dbReference>
<feature type="compositionally biased region" description="Low complexity" evidence="10">
    <location>
        <begin position="38"/>
        <end position="54"/>
    </location>
</feature>
<feature type="region of interest" description="Disordered" evidence="10">
    <location>
        <begin position="1"/>
        <end position="95"/>
    </location>
</feature>
<evidence type="ECO:0000256" key="8">
    <source>
        <dbReference type="ARBA" id="ARBA00046432"/>
    </source>
</evidence>
<evidence type="ECO:0000256" key="1">
    <source>
        <dbReference type="ARBA" id="ARBA00004514"/>
    </source>
</evidence>
<organism evidence="11 12">
    <name type="scientific">Mycena indigotica</name>
    <dbReference type="NCBI Taxonomy" id="2126181"/>
    <lineage>
        <taxon>Eukaryota</taxon>
        <taxon>Fungi</taxon>
        <taxon>Dikarya</taxon>
        <taxon>Basidiomycota</taxon>
        <taxon>Agaricomycotina</taxon>
        <taxon>Agaricomycetes</taxon>
        <taxon>Agaricomycetidae</taxon>
        <taxon>Agaricales</taxon>
        <taxon>Marasmiineae</taxon>
        <taxon>Mycenaceae</taxon>
        <taxon>Mycena</taxon>
    </lineage>
</organism>
<evidence type="ECO:0000313" key="12">
    <source>
        <dbReference type="Proteomes" id="UP000636479"/>
    </source>
</evidence>
<dbReference type="Proteomes" id="UP000636479">
    <property type="component" value="Unassembled WGS sequence"/>
</dbReference>
<reference evidence="11" key="1">
    <citation type="submission" date="2020-05" db="EMBL/GenBank/DDBJ databases">
        <title>Mycena genomes resolve the evolution of fungal bioluminescence.</title>
        <authorList>
            <person name="Tsai I.J."/>
        </authorList>
    </citation>
    <scope>NUCLEOTIDE SEQUENCE</scope>
    <source>
        <strain evidence="11">171206Taipei</strain>
    </source>
</reference>
<evidence type="ECO:0000256" key="7">
    <source>
        <dbReference type="ARBA" id="ARBA00044356"/>
    </source>
</evidence>
<proteinExistence type="inferred from homology"/>
<sequence length="450" mass="47831">MATPAVESAAPVASGSHPSQKSMTKAERRELQERQRAAKLAQKQQTQPADSAAKAKAKPKPATPKKAAAGAEAAPTSGPDTSRSHAIASADHEADSSKRSLRIFSHFGLPKNGPGAKGDIHPCIIRLALQFSEFKICGANARCIATLTAFKTVIQDYTTPPNNTLSRHLMTHLSPQITHLVSARPMSVTMGNAIRQLKLEISGSDIDLPEQDAKDLLCQQIDDYIRDRIIVADDVIQDFALKKIKDGDVILTFARHVPSSSIVLLHAHSRGKRFSVIIVDSRPLLEGKALLQALTSSSTSWTLSGGALQPPLPPIPCTYALLPALPSLITEATTVILGAHSLHSNGAVFSRAGTALVAMMAKQHSVPVLVCCETYKFSDGVMLDGFGKNELAPSHLFPASTPTPNLEVLNPLYDLTPPAYITAVVTEAGLIPPSSISSVNMALGRSSLPV</sequence>
<dbReference type="SUPFAM" id="SSF100950">
    <property type="entry name" value="NagB/RpiA/CoA transferase-like"/>
    <property type="match status" value="1"/>
</dbReference>
<comment type="similarity">
    <text evidence="2 9">Belongs to the eIF-2B alpha/beta/delta subunits family.</text>
</comment>
<dbReference type="RefSeq" id="XP_037219520.1">
    <property type="nucleotide sequence ID" value="XM_037363876.1"/>
</dbReference>
<evidence type="ECO:0000256" key="9">
    <source>
        <dbReference type="RuleBase" id="RU003814"/>
    </source>
</evidence>
<evidence type="ECO:0000256" key="5">
    <source>
        <dbReference type="ARBA" id="ARBA00022917"/>
    </source>
</evidence>
<evidence type="ECO:0000256" key="2">
    <source>
        <dbReference type="ARBA" id="ARBA00007251"/>
    </source>
</evidence>
<protein>
    <recommendedName>
        <fullName evidence="6">Translation initiation factor eIF2B subunit delta</fullName>
    </recommendedName>
    <alternativeName>
        <fullName evidence="7">eIF2B GDP-GTP exchange factor subunit delta</fullName>
    </alternativeName>
</protein>
<dbReference type="InterPro" id="IPR042529">
    <property type="entry name" value="IF_2B-like_C"/>
</dbReference>
<evidence type="ECO:0000256" key="3">
    <source>
        <dbReference type="ARBA" id="ARBA00022490"/>
    </source>
</evidence>
<feature type="compositionally biased region" description="Basic and acidic residues" evidence="10">
    <location>
        <begin position="24"/>
        <end position="36"/>
    </location>
</feature>
<evidence type="ECO:0000256" key="10">
    <source>
        <dbReference type="SAM" id="MobiDB-lite"/>
    </source>
</evidence>
<keyword evidence="4" id="KW-0396">Initiation factor</keyword>
<comment type="caution">
    <text evidence="11">The sequence shown here is derived from an EMBL/GenBank/DDBJ whole genome shotgun (WGS) entry which is preliminary data.</text>
</comment>
<keyword evidence="12" id="KW-1185">Reference proteome</keyword>
<evidence type="ECO:0000313" key="11">
    <source>
        <dbReference type="EMBL" id="KAF7301520.1"/>
    </source>
</evidence>
<dbReference type="AlphaFoldDB" id="A0A8H6SKQ3"/>
<dbReference type="Gene3D" id="3.40.50.10470">
    <property type="entry name" value="Translation initiation factor eif-2b, domain 2"/>
    <property type="match status" value="1"/>
</dbReference>
<dbReference type="EMBL" id="JACAZF010000006">
    <property type="protein sequence ID" value="KAF7301520.1"/>
    <property type="molecule type" value="Genomic_DNA"/>
</dbReference>